<proteinExistence type="predicted"/>
<dbReference type="PROSITE" id="PS50943">
    <property type="entry name" value="HTH_CROC1"/>
    <property type="match status" value="1"/>
</dbReference>
<protein>
    <submittedName>
        <fullName evidence="2">Helix-turn-helix transcriptional regulator</fullName>
    </submittedName>
</protein>
<name>A0ABY9HVE2_9ACTN</name>
<dbReference type="InterPro" id="IPR001387">
    <property type="entry name" value="Cro/C1-type_HTH"/>
</dbReference>
<dbReference type="RefSeq" id="WP_306061366.1">
    <property type="nucleotide sequence ID" value="NZ_CP120998.1"/>
</dbReference>
<evidence type="ECO:0000313" key="3">
    <source>
        <dbReference type="Proteomes" id="UP001239522"/>
    </source>
</evidence>
<dbReference type="Gene3D" id="1.10.260.40">
    <property type="entry name" value="lambda repressor-like DNA-binding domains"/>
    <property type="match status" value="1"/>
</dbReference>
<accession>A0ABY9HVE2</accession>
<evidence type="ECO:0000313" key="2">
    <source>
        <dbReference type="EMBL" id="WLQ38379.1"/>
    </source>
</evidence>
<keyword evidence="2" id="KW-0614">Plasmid</keyword>
<dbReference type="Proteomes" id="UP001239522">
    <property type="component" value="Plasmid unnamed1"/>
</dbReference>
<dbReference type="CDD" id="cd00093">
    <property type="entry name" value="HTH_XRE"/>
    <property type="match status" value="1"/>
</dbReference>
<dbReference type="SUPFAM" id="SSF47413">
    <property type="entry name" value="lambda repressor-like DNA-binding domains"/>
    <property type="match status" value="1"/>
</dbReference>
<dbReference type="InterPro" id="IPR010982">
    <property type="entry name" value="Lambda_DNA-bd_dom_sf"/>
</dbReference>
<reference evidence="2 3" key="1">
    <citation type="submission" date="2023-03" db="EMBL/GenBank/DDBJ databases">
        <title>Isolation and description of six Streptomyces strains from soil environments, able to metabolize different microbial glucans.</title>
        <authorList>
            <person name="Widen T."/>
            <person name="Larsbrink J."/>
        </authorList>
    </citation>
    <scope>NUCLEOTIDE SEQUENCE [LARGE SCALE GENOMIC DNA]</scope>
    <source>
        <strain evidence="2 3">Mut1</strain>
        <plasmid evidence="2 3">unnamed1</plasmid>
    </source>
</reference>
<dbReference type="SMART" id="SM00530">
    <property type="entry name" value="HTH_XRE"/>
    <property type="match status" value="1"/>
</dbReference>
<organism evidence="2 3">
    <name type="scientific">Streptomyces castrisilvae</name>
    <dbReference type="NCBI Taxonomy" id="3033811"/>
    <lineage>
        <taxon>Bacteria</taxon>
        <taxon>Bacillati</taxon>
        <taxon>Actinomycetota</taxon>
        <taxon>Actinomycetes</taxon>
        <taxon>Kitasatosporales</taxon>
        <taxon>Streptomycetaceae</taxon>
        <taxon>Streptomyces</taxon>
    </lineage>
</organism>
<keyword evidence="3" id="KW-1185">Reference proteome</keyword>
<gene>
    <name evidence="2" type="ORF">P8A18_33160</name>
</gene>
<geneLocation type="plasmid" evidence="2 3">
    <name>unnamed1</name>
</geneLocation>
<evidence type="ECO:0000259" key="1">
    <source>
        <dbReference type="PROSITE" id="PS50943"/>
    </source>
</evidence>
<sequence length="282" mass="31224">MRKVRRLKQVPDPDNAVGKLAGALRRSRAGMGLTQGQAADIIGTSVSTIQRAESGAAVPKRPIVEGYVTELGLDAEEAKRLFEGAIRPLGRQRRSLTAAPHPSMVSTADELGSALARVWEVADRPSMQKMEDRVQAARDGEAQKPFAFLSRSAAHRISHRQQLPSSIGQLHAYLYACGVKEGRFLVWGKAYDRVQAKKKEEAPREKADTEERGRWRGYRAHRLAEAIMLQAGLRPTEPFPHSHTAPWTARCVTGRHGIRRFRLVSVMQGHGCPKCESTPPRS</sequence>
<dbReference type="EMBL" id="CP120998">
    <property type="protein sequence ID" value="WLQ38379.1"/>
    <property type="molecule type" value="Genomic_DNA"/>
</dbReference>
<feature type="domain" description="HTH cro/C1-type" evidence="1">
    <location>
        <begin position="24"/>
        <end position="78"/>
    </location>
</feature>
<dbReference type="Pfam" id="PF13560">
    <property type="entry name" value="HTH_31"/>
    <property type="match status" value="1"/>
</dbReference>